<name>A0A0G1W8X0_9BACT</name>
<protein>
    <submittedName>
        <fullName evidence="1">Uncharacterized protein</fullName>
    </submittedName>
</protein>
<dbReference type="STRING" id="1618665.UY55_C0002G0236"/>
<comment type="caution">
    <text evidence="1">The sequence shown here is derived from an EMBL/GenBank/DDBJ whole genome shotgun (WGS) entry which is preliminary data.</text>
</comment>
<proteinExistence type="predicted"/>
<dbReference type="AlphaFoldDB" id="A0A0G1W8X0"/>
<gene>
    <name evidence="1" type="ORF">UY55_C0002G0236</name>
</gene>
<dbReference type="Proteomes" id="UP000034224">
    <property type="component" value="Unassembled WGS sequence"/>
</dbReference>
<reference evidence="1 2" key="1">
    <citation type="journal article" date="2015" name="Nature">
        <title>rRNA introns, odd ribosomes, and small enigmatic genomes across a large radiation of phyla.</title>
        <authorList>
            <person name="Brown C.T."/>
            <person name="Hug L.A."/>
            <person name="Thomas B.C."/>
            <person name="Sharon I."/>
            <person name="Castelle C.J."/>
            <person name="Singh A."/>
            <person name="Wilkins M.J."/>
            <person name="Williams K.H."/>
            <person name="Banfield J.F."/>
        </authorList>
    </citation>
    <scope>NUCLEOTIDE SEQUENCE [LARGE SCALE GENOMIC DNA]</scope>
</reference>
<accession>A0A0G1W8X0</accession>
<evidence type="ECO:0000313" key="1">
    <source>
        <dbReference type="EMBL" id="KKW15178.1"/>
    </source>
</evidence>
<evidence type="ECO:0000313" key="2">
    <source>
        <dbReference type="Proteomes" id="UP000034224"/>
    </source>
</evidence>
<organism evidence="1 2">
    <name type="scientific">Candidatus Jorgensenbacteria bacterium GW2011_GWB1_50_10</name>
    <dbReference type="NCBI Taxonomy" id="1618665"/>
    <lineage>
        <taxon>Bacteria</taxon>
        <taxon>Candidatus Joergenseniibacteriota</taxon>
    </lineage>
</organism>
<sequence length="97" mass="11415">MTFKIYNKSYNLRDLIRKMGYRPLGYTPQGELNCVRPLGGDYPRFHIYVKDDKDIITFNIHLDQKKPIYEGVTAHSGDYDGDVVKDEVQRIKDTIFR</sequence>
<dbReference type="EMBL" id="LCQK01000002">
    <property type="protein sequence ID" value="KKW15178.1"/>
    <property type="molecule type" value="Genomic_DNA"/>
</dbReference>